<evidence type="ECO:0000259" key="1">
    <source>
        <dbReference type="Pfam" id="PF00561"/>
    </source>
</evidence>
<keyword evidence="3" id="KW-1185">Reference proteome</keyword>
<sequence>MSTPSSRLPIVYVRGYAGGTPGIEKAVTDPFYGFNEGSTHIRVGRQDSPVFYQFESPLVRLLTDEGYRVFVEGGQEAYLANHPKDIRPDSIWIHRFYDRCSGTWGGEPEAFSLERAAEDLLRLIEDLQERTGAPQVHLVAHSMGGLICRCLLQKVIPEQRKGKRATDYVSKLFTYGTPHGGITFAVGFGIPEALRDTFALNGSDVFGPDRMYQYLTPNPEPDGPPEGWRAVDLPDDDGSGTPQEAAGGFPLDRIFCMIGTDSGDYDVAHGLSASAVGPRSDGLVQIENAQVTGANRAFTHRSHSGRYGLVNSEEGYQNLRRFLFGDLRARVDLVDVQLSDRDPDVTWQAEVRLQVRGLPVLLHERAAPHWCPIQLSDPTSATRQARATRDGAVQLATTFLSSKLLPRREDAERAAVDAAVDAERPGASEPVRFALDLRVLGLKEHNGFFGFGDHLEQTADFADTLIVDVDTDSPRPAAWAHWNSEVDGAIRDLHPTGPPLPDEDPRADAWLAHIPLPATTRPILGPDARIRLTVGPWS</sequence>
<dbReference type="InterPro" id="IPR029058">
    <property type="entry name" value="AB_hydrolase_fold"/>
</dbReference>
<reference evidence="2" key="1">
    <citation type="submission" date="2022-10" db="EMBL/GenBank/DDBJ databases">
        <title>The complete genomes of actinobacterial strains from the NBC collection.</title>
        <authorList>
            <person name="Joergensen T.S."/>
            <person name="Alvarez Arevalo M."/>
            <person name="Sterndorff E.B."/>
            <person name="Faurdal D."/>
            <person name="Vuksanovic O."/>
            <person name="Mourched A.-S."/>
            <person name="Charusanti P."/>
            <person name="Shaw S."/>
            <person name="Blin K."/>
            <person name="Weber T."/>
        </authorList>
    </citation>
    <scope>NUCLEOTIDE SEQUENCE</scope>
    <source>
        <strain evidence="2">NBC_00222</strain>
    </source>
</reference>
<dbReference type="Proteomes" id="UP001432222">
    <property type="component" value="Chromosome"/>
</dbReference>
<accession>A0ABZ1UAU1</accession>
<organism evidence="2 3">
    <name type="scientific">Kitasatospora purpeofusca</name>
    <dbReference type="NCBI Taxonomy" id="67352"/>
    <lineage>
        <taxon>Bacteria</taxon>
        <taxon>Bacillati</taxon>
        <taxon>Actinomycetota</taxon>
        <taxon>Actinomycetes</taxon>
        <taxon>Kitasatosporales</taxon>
        <taxon>Streptomycetaceae</taxon>
        <taxon>Kitasatospora</taxon>
    </lineage>
</organism>
<evidence type="ECO:0000313" key="3">
    <source>
        <dbReference type="Proteomes" id="UP001432222"/>
    </source>
</evidence>
<dbReference type="SUPFAM" id="SSF53474">
    <property type="entry name" value="alpha/beta-Hydrolases"/>
    <property type="match status" value="1"/>
</dbReference>
<dbReference type="Pfam" id="PF00561">
    <property type="entry name" value="Abhydrolase_1"/>
    <property type="match status" value="1"/>
</dbReference>
<protein>
    <recommendedName>
        <fullName evidence="1">AB hydrolase-1 domain-containing protein</fullName>
    </recommendedName>
</protein>
<dbReference type="RefSeq" id="WP_328958533.1">
    <property type="nucleotide sequence ID" value="NZ_CP108110.1"/>
</dbReference>
<dbReference type="Gene3D" id="3.40.50.1820">
    <property type="entry name" value="alpha/beta hydrolase"/>
    <property type="match status" value="1"/>
</dbReference>
<feature type="domain" description="AB hydrolase-1" evidence="1">
    <location>
        <begin position="117"/>
        <end position="157"/>
    </location>
</feature>
<proteinExistence type="predicted"/>
<gene>
    <name evidence="2" type="ORF">OHA16_36340</name>
</gene>
<dbReference type="InterPro" id="IPR000073">
    <property type="entry name" value="AB_hydrolase_1"/>
</dbReference>
<evidence type="ECO:0000313" key="2">
    <source>
        <dbReference type="EMBL" id="WUQ87980.1"/>
    </source>
</evidence>
<dbReference type="EMBL" id="CP108110">
    <property type="protein sequence ID" value="WUQ87980.1"/>
    <property type="molecule type" value="Genomic_DNA"/>
</dbReference>
<name>A0ABZ1UAU1_9ACTN</name>